<dbReference type="PANTHER" id="PTHR23132:SF23">
    <property type="entry name" value="D-ALANINE--D-ALANINE LIGASE B"/>
    <property type="match status" value="1"/>
</dbReference>
<keyword evidence="4" id="KW-0573">Peptidoglycan synthesis</keyword>
<comment type="catalytic activity">
    <reaction evidence="4">
        <text>2 D-alanine + ATP = D-alanyl-D-alanine + ADP + phosphate + H(+)</text>
        <dbReference type="Rhea" id="RHEA:11224"/>
        <dbReference type="ChEBI" id="CHEBI:15378"/>
        <dbReference type="ChEBI" id="CHEBI:30616"/>
        <dbReference type="ChEBI" id="CHEBI:43474"/>
        <dbReference type="ChEBI" id="CHEBI:57416"/>
        <dbReference type="ChEBI" id="CHEBI:57822"/>
        <dbReference type="ChEBI" id="CHEBI:456216"/>
        <dbReference type="EC" id="6.3.2.4"/>
    </reaction>
</comment>
<gene>
    <name evidence="4" type="primary">ddl</name>
    <name evidence="7" type="ORF">A3D25_00120</name>
</gene>
<sequence length="310" mass="34790">MKQKDKVLKILIISGGGSSERKISLWSAKQVKLALRSKGYKVKVFDLRRGTDDLKKLSKSFDVIFPVLHGEEGEGGELQKFLTTLKVPFVGGDWKGFKKGWFKISFKKYCDQENIKTAPWKRINSITLSGVIREVCRFGFPCVFKTSNGGSSREVMVLKSEHDLKLPNFKRLSRSGADLMVEKFLIGIEVTCALLDDRALQLIEIRPPGDGWFDYENKYSGDSEEIPNAPSLNEETKQKVQQIALSIHQDLKLGQYSRIDFIVSSGEPFALEVNTIPGLTANSLFPKAAKAAGIEFPELMQQLVKTARVR</sequence>
<dbReference type="InterPro" id="IPR016185">
    <property type="entry name" value="PreATP-grasp_dom_sf"/>
</dbReference>
<proteinExistence type="inferred from homology"/>
<evidence type="ECO:0000256" key="2">
    <source>
        <dbReference type="ARBA" id="ARBA00022598"/>
    </source>
</evidence>
<keyword evidence="2 4" id="KW-0436">Ligase</keyword>
<dbReference type="GO" id="GO:0008360">
    <property type="term" value="P:regulation of cell shape"/>
    <property type="evidence" value="ECO:0007669"/>
    <property type="project" value="UniProtKB-KW"/>
</dbReference>
<dbReference type="GO" id="GO:0046872">
    <property type="term" value="F:metal ion binding"/>
    <property type="evidence" value="ECO:0007669"/>
    <property type="project" value="InterPro"/>
</dbReference>
<evidence type="ECO:0000256" key="4">
    <source>
        <dbReference type="HAMAP-Rule" id="MF_00047"/>
    </source>
</evidence>
<dbReference type="InterPro" id="IPR011761">
    <property type="entry name" value="ATP-grasp"/>
</dbReference>
<dbReference type="InterPro" id="IPR013815">
    <property type="entry name" value="ATP_grasp_subdomain_1"/>
</dbReference>
<dbReference type="PANTHER" id="PTHR23132">
    <property type="entry name" value="D-ALANINE--D-ALANINE LIGASE"/>
    <property type="match status" value="1"/>
</dbReference>
<dbReference type="InterPro" id="IPR011095">
    <property type="entry name" value="Dala_Dala_lig_C"/>
</dbReference>
<dbReference type="GO" id="GO:0005524">
    <property type="term" value="F:ATP binding"/>
    <property type="evidence" value="ECO:0007669"/>
    <property type="project" value="UniProtKB-UniRule"/>
</dbReference>
<comment type="function">
    <text evidence="4">Cell wall formation.</text>
</comment>
<name>A0A1F5KHN6_9BACT</name>
<dbReference type="GO" id="GO:0005737">
    <property type="term" value="C:cytoplasm"/>
    <property type="evidence" value="ECO:0007669"/>
    <property type="project" value="UniProtKB-SubCell"/>
</dbReference>
<evidence type="ECO:0000259" key="6">
    <source>
        <dbReference type="PROSITE" id="PS50975"/>
    </source>
</evidence>
<dbReference type="GO" id="GO:0009252">
    <property type="term" value="P:peptidoglycan biosynthetic process"/>
    <property type="evidence" value="ECO:0007669"/>
    <property type="project" value="UniProtKB-UniRule"/>
</dbReference>
<dbReference type="Proteomes" id="UP000177328">
    <property type="component" value="Unassembled WGS sequence"/>
</dbReference>
<keyword evidence="4" id="KW-0133">Cell shape</keyword>
<evidence type="ECO:0000313" key="7">
    <source>
        <dbReference type="EMBL" id="OGE40456.1"/>
    </source>
</evidence>
<dbReference type="GO" id="GO:0071555">
    <property type="term" value="P:cell wall organization"/>
    <property type="evidence" value="ECO:0007669"/>
    <property type="project" value="UniProtKB-KW"/>
</dbReference>
<comment type="pathway">
    <text evidence="4">Cell wall biogenesis; peptidoglycan biosynthesis.</text>
</comment>
<dbReference type="InterPro" id="IPR005905">
    <property type="entry name" value="D_ala_D_ala"/>
</dbReference>
<feature type="domain" description="ATP-grasp" evidence="6">
    <location>
        <begin position="107"/>
        <end position="305"/>
    </location>
</feature>
<keyword evidence="5" id="KW-0067">ATP-binding</keyword>
<dbReference type="Pfam" id="PF07478">
    <property type="entry name" value="Dala_Dala_lig_C"/>
    <property type="match status" value="1"/>
</dbReference>
<dbReference type="Gene3D" id="3.30.1490.20">
    <property type="entry name" value="ATP-grasp fold, A domain"/>
    <property type="match status" value="1"/>
</dbReference>
<dbReference type="NCBIfam" id="NF002378">
    <property type="entry name" value="PRK01372.1"/>
    <property type="match status" value="1"/>
</dbReference>
<dbReference type="InterPro" id="IPR011127">
    <property type="entry name" value="Dala_Dala_lig_N"/>
</dbReference>
<dbReference type="AlphaFoldDB" id="A0A1F5KHN6"/>
<dbReference type="EMBL" id="MFDD01000009">
    <property type="protein sequence ID" value="OGE40456.1"/>
    <property type="molecule type" value="Genomic_DNA"/>
</dbReference>
<evidence type="ECO:0000313" key="8">
    <source>
        <dbReference type="Proteomes" id="UP000177328"/>
    </source>
</evidence>
<evidence type="ECO:0000256" key="5">
    <source>
        <dbReference type="PROSITE-ProRule" id="PRU00409"/>
    </source>
</evidence>
<comment type="caution">
    <text evidence="7">The sequence shown here is derived from an EMBL/GenBank/DDBJ whole genome shotgun (WGS) entry which is preliminary data.</text>
</comment>
<keyword evidence="5" id="KW-0547">Nucleotide-binding</keyword>
<protein>
    <recommendedName>
        <fullName evidence="4">D-alanine--D-alanine ligase</fullName>
        <ecNumber evidence="4">6.3.2.4</ecNumber>
    </recommendedName>
    <alternativeName>
        <fullName evidence="4">D-Ala-D-Ala ligase</fullName>
    </alternativeName>
    <alternativeName>
        <fullName evidence="4">D-alanylalanine synthetase</fullName>
    </alternativeName>
</protein>
<keyword evidence="3 4" id="KW-0961">Cell wall biogenesis/degradation</keyword>
<dbReference type="GO" id="GO:0008716">
    <property type="term" value="F:D-alanine-D-alanine ligase activity"/>
    <property type="evidence" value="ECO:0007669"/>
    <property type="project" value="UniProtKB-UniRule"/>
</dbReference>
<dbReference type="UniPathway" id="UPA00219"/>
<dbReference type="PROSITE" id="PS50975">
    <property type="entry name" value="ATP_GRASP"/>
    <property type="match status" value="1"/>
</dbReference>
<dbReference type="SUPFAM" id="SSF52440">
    <property type="entry name" value="PreATP-grasp domain"/>
    <property type="match status" value="1"/>
</dbReference>
<dbReference type="Gene3D" id="3.40.50.20">
    <property type="match status" value="1"/>
</dbReference>
<accession>A0A1F5KHN6</accession>
<keyword evidence="4" id="KW-0963">Cytoplasm</keyword>
<comment type="subcellular location">
    <subcellularLocation>
        <location evidence="4">Cytoplasm</location>
    </subcellularLocation>
</comment>
<dbReference type="HAMAP" id="MF_00047">
    <property type="entry name" value="Dala_Dala_lig"/>
    <property type="match status" value="1"/>
</dbReference>
<organism evidence="7 8">
    <name type="scientific">Candidatus Daviesbacteria bacterium RIFCSPHIGHO2_02_FULL_43_12</name>
    <dbReference type="NCBI Taxonomy" id="1797776"/>
    <lineage>
        <taxon>Bacteria</taxon>
        <taxon>Candidatus Daviesiibacteriota</taxon>
    </lineage>
</organism>
<comment type="similarity">
    <text evidence="1 4">Belongs to the D-alanine--D-alanine ligase family.</text>
</comment>
<evidence type="ECO:0000256" key="1">
    <source>
        <dbReference type="ARBA" id="ARBA00010871"/>
    </source>
</evidence>
<dbReference type="Pfam" id="PF01820">
    <property type="entry name" value="Dala_Dala_lig_N"/>
    <property type="match status" value="1"/>
</dbReference>
<evidence type="ECO:0000256" key="3">
    <source>
        <dbReference type="ARBA" id="ARBA00023316"/>
    </source>
</evidence>
<dbReference type="SUPFAM" id="SSF56059">
    <property type="entry name" value="Glutathione synthetase ATP-binding domain-like"/>
    <property type="match status" value="1"/>
</dbReference>
<reference evidence="7 8" key="1">
    <citation type="journal article" date="2016" name="Nat. Commun.">
        <title>Thousands of microbial genomes shed light on interconnected biogeochemical processes in an aquifer system.</title>
        <authorList>
            <person name="Anantharaman K."/>
            <person name="Brown C.T."/>
            <person name="Hug L.A."/>
            <person name="Sharon I."/>
            <person name="Castelle C.J."/>
            <person name="Probst A.J."/>
            <person name="Thomas B.C."/>
            <person name="Singh A."/>
            <person name="Wilkins M.J."/>
            <person name="Karaoz U."/>
            <person name="Brodie E.L."/>
            <person name="Williams K.H."/>
            <person name="Hubbard S.S."/>
            <person name="Banfield J.F."/>
        </authorList>
    </citation>
    <scope>NUCLEOTIDE SEQUENCE [LARGE SCALE GENOMIC DNA]</scope>
</reference>
<dbReference type="Gene3D" id="3.30.470.20">
    <property type="entry name" value="ATP-grasp fold, B domain"/>
    <property type="match status" value="1"/>
</dbReference>
<dbReference type="EC" id="6.3.2.4" evidence="4"/>